<dbReference type="Gene3D" id="3.30.9.10">
    <property type="entry name" value="D-Amino Acid Oxidase, subunit A, domain 2"/>
    <property type="match status" value="1"/>
</dbReference>
<evidence type="ECO:0000313" key="2">
    <source>
        <dbReference type="EMBL" id="KAK3944661.1"/>
    </source>
</evidence>
<evidence type="ECO:0000313" key="3">
    <source>
        <dbReference type="Proteomes" id="UP001303473"/>
    </source>
</evidence>
<dbReference type="GO" id="GO:0042147">
    <property type="term" value="P:retrograde transport, endosome to Golgi"/>
    <property type="evidence" value="ECO:0007669"/>
    <property type="project" value="TreeGrafter"/>
</dbReference>
<dbReference type="Proteomes" id="UP001303473">
    <property type="component" value="Unassembled WGS sequence"/>
</dbReference>
<dbReference type="GO" id="GO:0005829">
    <property type="term" value="C:cytosol"/>
    <property type="evidence" value="ECO:0007669"/>
    <property type="project" value="GOC"/>
</dbReference>
<dbReference type="SUPFAM" id="SSF51905">
    <property type="entry name" value="FAD/NAD(P)-binding domain"/>
    <property type="match status" value="1"/>
</dbReference>
<dbReference type="Pfam" id="PF01266">
    <property type="entry name" value="DAO"/>
    <property type="match status" value="1"/>
</dbReference>
<feature type="domain" description="FAD dependent oxidoreductase" evidence="1">
    <location>
        <begin position="30"/>
        <end position="434"/>
    </location>
</feature>
<accession>A0AAN6S9E0</accession>
<dbReference type="InterPro" id="IPR006076">
    <property type="entry name" value="FAD-dep_OxRdtase"/>
</dbReference>
<dbReference type="PANTHER" id="PTHR13847">
    <property type="entry name" value="SARCOSINE DEHYDROGENASE-RELATED"/>
    <property type="match status" value="1"/>
</dbReference>
<dbReference type="Gene3D" id="3.50.50.60">
    <property type="entry name" value="FAD/NAD(P)-binding domain"/>
    <property type="match status" value="2"/>
</dbReference>
<comment type="caution">
    <text evidence="2">The sequence shown here is derived from an EMBL/GenBank/DDBJ whole genome shotgun (WGS) entry which is preliminary data.</text>
</comment>
<dbReference type="PANTHER" id="PTHR13847:SF185">
    <property type="entry name" value="FAD DEPENDENT OXIDOREDUCTASE SUPERFAMILY (AFU_ORTHOLOGUE AFUA_3G02360)"/>
    <property type="match status" value="1"/>
</dbReference>
<evidence type="ECO:0000259" key="1">
    <source>
        <dbReference type="Pfam" id="PF01266"/>
    </source>
</evidence>
<protein>
    <submittedName>
        <fullName evidence="2">FAD dependent oxidoreductase</fullName>
    </submittedName>
</protein>
<proteinExistence type="predicted"/>
<dbReference type="AlphaFoldDB" id="A0AAN6S9E0"/>
<sequence length="454" mass="48478">MMKMVATSVSGAVISGGPPLRTQGGVLPTVILGAGILGLSTAYHLALAANESSSVGHSRHGGDVNIVVADPASAICSGASGQCEGALGLFGFPKEITPLAELSYRLYARLAEEKDGRRQFGYSPMILHAIFSGKYDPANPRLPFPVKRQEDLSDLPCWLKVQSSWAAGLMGDESVAARVDPLRFCSFLHEECTKLGVRFLLNSEPVRVHRADDESVGGLSAIEIEMHSPDESVRVPCRNLVISAGSWSAKVFSSLFPSAKVEIHMADQQNVQNWLRFSKPLASSDEASDLGACQQVWLSPLGDNVDLHMSSFEDGDLYAAGAIEQGNMESLPPLPDLVLPSPEEVEKLKGLVSQYVELGPEGQGRELVGSGRAYMPGTSHGKPIMTKVPWNILFPDSEEGLQDKDPDGGVFMNFGHDLDGFTLGLGSGKVMAELILGRQPSVNLSPFGLPGLKA</sequence>
<dbReference type="GO" id="GO:0005770">
    <property type="term" value="C:late endosome"/>
    <property type="evidence" value="ECO:0007669"/>
    <property type="project" value="TreeGrafter"/>
</dbReference>
<organism evidence="2 3">
    <name type="scientific">Diplogelasinospora grovesii</name>
    <dbReference type="NCBI Taxonomy" id="303347"/>
    <lineage>
        <taxon>Eukaryota</taxon>
        <taxon>Fungi</taxon>
        <taxon>Dikarya</taxon>
        <taxon>Ascomycota</taxon>
        <taxon>Pezizomycotina</taxon>
        <taxon>Sordariomycetes</taxon>
        <taxon>Sordariomycetidae</taxon>
        <taxon>Sordariales</taxon>
        <taxon>Diplogelasinosporaceae</taxon>
        <taxon>Diplogelasinospora</taxon>
    </lineage>
</organism>
<dbReference type="InterPro" id="IPR036188">
    <property type="entry name" value="FAD/NAD-bd_sf"/>
</dbReference>
<dbReference type="EMBL" id="MU853758">
    <property type="protein sequence ID" value="KAK3944661.1"/>
    <property type="molecule type" value="Genomic_DNA"/>
</dbReference>
<keyword evidence="3" id="KW-1185">Reference proteome</keyword>
<name>A0AAN6S9E0_9PEZI</name>
<gene>
    <name evidence="2" type="ORF">QBC46DRAFT_373963</name>
</gene>
<reference evidence="3" key="1">
    <citation type="journal article" date="2023" name="Mol. Phylogenet. Evol.">
        <title>Genome-scale phylogeny and comparative genomics of the fungal order Sordariales.</title>
        <authorList>
            <person name="Hensen N."/>
            <person name="Bonometti L."/>
            <person name="Westerberg I."/>
            <person name="Brannstrom I.O."/>
            <person name="Guillou S."/>
            <person name="Cros-Aarteil S."/>
            <person name="Calhoun S."/>
            <person name="Haridas S."/>
            <person name="Kuo A."/>
            <person name="Mondo S."/>
            <person name="Pangilinan J."/>
            <person name="Riley R."/>
            <person name="LaButti K."/>
            <person name="Andreopoulos B."/>
            <person name="Lipzen A."/>
            <person name="Chen C."/>
            <person name="Yan M."/>
            <person name="Daum C."/>
            <person name="Ng V."/>
            <person name="Clum A."/>
            <person name="Steindorff A."/>
            <person name="Ohm R.A."/>
            <person name="Martin F."/>
            <person name="Silar P."/>
            <person name="Natvig D.O."/>
            <person name="Lalanne C."/>
            <person name="Gautier V."/>
            <person name="Ament-Velasquez S.L."/>
            <person name="Kruys A."/>
            <person name="Hutchinson M.I."/>
            <person name="Powell A.J."/>
            <person name="Barry K."/>
            <person name="Miller A.N."/>
            <person name="Grigoriev I.V."/>
            <person name="Debuchy R."/>
            <person name="Gladieux P."/>
            <person name="Hiltunen Thoren M."/>
            <person name="Johannesson H."/>
        </authorList>
    </citation>
    <scope>NUCLEOTIDE SEQUENCE [LARGE SCALE GENOMIC DNA]</scope>
    <source>
        <strain evidence="3">CBS 340.73</strain>
    </source>
</reference>